<name>A0A7S4EKE4_9STRA</name>
<sequence>MANELLEQETPKDDSFPDLELCCDSSSSISSSVNSSPTNSPRKGDGNCNEDSLSLSFDREIATEALSLPVANEKESSVGFSVRGLYTRLPVTEVEAWSEEPEFVLCRRRMRTRPMESGTCISSCSSIQKSLFDDDEEDENNEDKGDDENNKDKGGENSKDDKHNYETAMFEPVIGLVAAEFWHQEDTTAKMVREDRAILFQSQENYERLKSNENFRECFEDYDYMDYPTFGEQVIVNGCETSDLAIGDVFEVEGGHSSLVVEITSPRKPCSYVNLKHDTVMGNKGIQSYSHHNFLAGWFARVLVAGELREGNKFTRTAHPNPKWTLTYVYKALYGEGNRLQSMMNASSWNRDREELEELIALPQLAEYEWKAEGRKKLFDLDGVDWKTIRYDKIDPHFDYDKWKLDNPKEASLIVEHPSTTSTDFLQFLCMTDAFLTITKAFKHFCM</sequence>
<dbReference type="SUPFAM" id="SSF50800">
    <property type="entry name" value="PK beta-barrel domain-like"/>
    <property type="match status" value="1"/>
</dbReference>
<reference evidence="3" key="1">
    <citation type="submission" date="2021-01" db="EMBL/GenBank/DDBJ databases">
        <authorList>
            <person name="Corre E."/>
            <person name="Pelletier E."/>
            <person name="Niang G."/>
            <person name="Scheremetjew M."/>
            <person name="Finn R."/>
            <person name="Kale V."/>
            <person name="Holt S."/>
            <person name="Cochrane G."/>
            <person name="Meng A."/>
            <person name="Brown T."/>
            <person name="Cohen L."/>
        </authorList>
    </citation>
    <scope>NUCLEOTIDE SEQUENCE</scope>
    <source>
        <strain evidence="3">10249 10 AB</strain>
    </source>
</reference>
<dbReference type="GO" id="GO:0003824">
    <property type="term" value="F:catalytic activity"/>
    <property type="evidence" value="ECO:0007669"/>
    <property type="project" value="InterPro"/>
</dbReference>
<feature type="region of interest" description="Disordered" evidence="1">
    <location>
        <begin position="1"/>
        <end position="52"/>
    </location>
</feature>
<dbReference type="PANTHER" id="PTHR30212:SF2">
    <property type="entry name" value="PROTEIN YIIM"/>
    <property type="match status" value="1"/>
</dbReference>
<dbReference type="InterPro" id="IPR005302">
    <property type="entry name" value="MoCF_Sase_C"/>
</dbReference>
<evidence type="ECO:0000256" key="1">
    <source>
        <dbReference type="SAM" id="MobiDB-lite"/>
    </source>
</evidence>
<dbReference type="EMBL" id="HBIX01015378">
    <property type="protein sequence ID" value="CAE0718421.1"/>
    <property type="molecule type" value="Transcribed_RNA"/>
</dbReference>
<dbReference type="GO" id="GO:0030151">
    <property type="term" value="F:molybdenum ion binding"/>
    <property type="evidence" value="ECO:0007669"/>
    <property type="project" value="InterPro"/>
</dbReference>
<feature type="compositionally biased region" description="Basic and acidic residues" evidence="1">
    <location>
        <begin position="147"/>
        <end position="164"/>
    </location>
</feature>
<organism evidence="3">
    <name type="scientific">Pseudo-nitzschia australis</name>
    <dbReference type="NCBI Taxonomy" id="44445"/>
    <lineage>
        <taxon>Eukaryota</taxon>
        <taxon>Sar</taxon>
        <taxon>Stramenopiles</taxon>
        <taxon>Ochrophyta</taxon>
        <taxon>Bacillariophyta</taxon>
        <taxon>Bacillariophyceae</taxon>
        <taxon>Bacillariophycidae</taxon>
        <taxon>Bacillariales</taxon>
        <taxon>Bacillariaceae</taxon>
        <taxon>Pseudo-nitzschia</taxon>
    </lineage>
</organism>
<proteinExistence type="predicted"/>
<accession>A0A7S4EKE4</accession>
<dbReference type="PROSITE" id="PS51340">
    <property type="entry name" value="MOSC"/>
    <property type="match status" value="1"/>
</dbReference>
<dbReference type="Gene3D" id="2.40.33.20">
    <property type="entry name" value="PK beta-barrel domain-like"/>
    <property type="match status" value="1"/>
</dbReference>
<feature type="compositionally biased region" description="Low complexity" evidence="1">
    <location>
        <begin position="25"/>
        <end position="41"/>
    </location>
</feature>
<dbReference type="Pfam" id="PF03473">
    <property type="entry name" value="MOSC"/>
    <property type="match status" value="1"/>
</dbReference>
<evidence type="ECO:0000259" key="2">
    <source>
        <dbReference type="PROSITE" id="PS51340"/>
    </source>
</evidence>
<protein>
    <recommendedName>
        <fullName evidence="2">MOSC domain-containing protein</fullName>
    </recommendedName>
</protein>
<dbReference type="InterPro" id="IPR011037">
    <property type="entry name" value="Pyrv_Knase-like_insert_dom_sf"/>
</dbReference>
<feature type="domain" description="MOSC" evidence="2">
    <location>
        <begin position="171"/>
        <end position="317"/>
    </location>
</feature>
<dbReference type="GO" id="GO:0030170">
    <property type="term" value="F:pyridoxal phosphate binding"/>
    <property type="evidence" value="ECO:0007669"/>
    <property type="project" value="InterPro"/>
</dbReference>
<gene>
    <name evidence="3" type="ORF">PAUS00366_LOCUS11175</name>
</gene>
<dbReference type="AlphaFoldDB" id="A0A7S4EKE4"/>
<feature type="compositionally biased region" description="Acidic residues" evidence="1">
    <location>
        <begin position="133"/>
        <end position="146"/>
    </location>
</feature>
<dbReference type="PANTHER" id="PTHR30212">
    <property type="entry name" value="PROTEIN YIIM"/>
    <property type="match status" value="1"/>
</dbReference>
<evidence type="ECO:0000313" key="3">
    <source>
        <dbReference type="EMBL" id="CAE0718421.1"/>
    </source>
</evidence>
<dbReference type="InterPro" id="IPR052353">
    <property type="entry name" value="Benzoxazolinone_Detox_Enz"/>
</dbReference>
<feature type="region of interest" description="Disordered" evidence="1">
    <location>
        <begin position="131"/>
        <end position="164"/>
    </location>
</feature>